<accession>A0A9K3NIA2</accession>
<keyword evidence="2" id="KW-1185">Reference proteome</keyword>
<name>A0A9K3NIA2_HELAN</name>
<evidence type="ECO:0000313" key="1">
    <source>
        <dbReference type="EMBL" id="KAF5800528.1"/>
    </source>
</evidence>
<dbReference type="Proteomes" id="UP000215914">
    <property type="component" value="Unassembled WGS sequence"/>
</dbReference>
<comment type="caution">
    <text evidence="1">The sequence shown here is derived from an EMBL/GenBank/DDBJ whole genome shotgun (WGS) entry which is preliminary data.</text>
</comment>
<dbReference type="Gramene" id="mRNA:HanXRQr2_Chr07g0316981">
    <property type="protein sequence ID" value="CDS:HanXRQr2_Chr07g0316981.1"/>
    <property type="gene ID" value="HanXRQr2_Chr07g0316981"/>
</dbReference>
<reference evidence="1" key="2">
    <citation type="submission" date="2020-06" db="EMBL/GenBank/DDBJ databases">
        <title>Helianthus annuus Genome sequencing and assembly Release 2.</title>
        <authorList>
            <person name="Gouzy J."/>
            <person name="Langlade N."/>
            <person name="Munos S."/>
        </authorList>
    </citation>
    <scope>NUCLEOTIDE SEQUENCE</scope>
    <source>
        <tissue evidence="1">Leaves</tissue>
    </source>
</reference>
<gene>
    <name evidence="1" type="ORF">HanXRQr2_Chr07g0316981</name>
</gene>
<protein>
    <submittedName>
        <fullName evidence="1">Uncharacterized protein</fullName>
    </submittedName>
</protein>
<sequence>MTVATAVRGVGFNHAIDNHGTGFFSGGRIKVGGRRRQEVPMLGSDKSTACRSVLVRVLHQKAVTRLR</sequence>
<dbReference type="EMBL" id="MNCJ02000322">
    <property type="protein sequence ID" value="KAF5800528.1"/>
    <property type="molecule type" value="Genomic_DNA"/>
</dbReference>
<dbReference type="AlphaFoldDB" id="A0A9K3NIA2"/>
<proteinExistence type="predicted"/>
<organism evidence="1 2">
    <name type="scientific">Helianthus annuus</name>
    <name type="common">Common sunflower</name>
    <dbReference type="NCBI Taxonomy" id="4232"/>
    <lineage>
        <taxon>Eukaryota</taxon>
        <taxon>Viridiplantae</taxon>
        <taxon>Streptophyta</taxon>
        <taxon>Embryophyta</taxon>
        <taxon>Tracheophyta</taxon>
        <taxon>Spermatophyta</taxon>
        <taxon>Magnoliopsida</taxon>
        <taxon>eudicotyledons</taxon>
        <taxon>Gunneridae</taxon>
        <taxon>Pentapetalae</taxon>
        <taxon>asterids</taxon>
        <taxon>campanulids</taxon>
        <taxon>Asterales</taxon>
        <taxon>Asteraceae</taxon>
        <taxon>Asteroideae</taxon>
        <taxon>Heliantheae alliance</taxon>
        <taxon>Heliantheae</taxon>
        <taxon>Helianthus</taxon>
    </lineage>
</organism>
<reference evidence="1" key="1">
    <citation type="journal article" date="2017" name="Nature">
        <title>The sunflower genome provides insights into oil metabolism, flowering and Asterid evolution.</title>
        <authorList>
            <person name="Badouin H."/>
            <person name="Gouzy J."/>
            <person name="Grassa C.J."/>
            <person name="Murat F."/>
            <person name="Staton S.E."/>
            <person name="Cottret L."/>
            <person name="Lelandais-Briere C."/>
            <person name="Owens G.L."/>
            <person name="Carrere S."/>
            <person name="Mayjonade B."/>
            <person name="Legrand L."/>
            <person name="Gill N."/>
            <person name="Kane N.C."/>
            <person name="Bowers J.E."/>
            <person name="Hubner S."/>
            <person name="Bellec A."/>
            <person name="Berard A."/>
            <person name="Berges H."/>
            <person name="Blanchet N."/>
            <person name="Boniface M.C."/>
            <person name="Brunel D."/>
            <person name="Catrice O."/>
            <person name="Chaidir N."/>
            <person name="Claudel C."/>
            <person name="Donnadieu C."/>
            <person name="Faraut T."/>
            <person name="Fievet G."/>
            <person name="Helmstetter N."/>
            <person name="King M."/>
            <person name="Knapp S.J."/>
            <person name="Lai Z."/>
            <person name="Le Paslier M.C."/>
            <person name="Lippi Y."/>
            <person name="Lorenzon L."/>
            <person name="Mandel J.R."/>
            <person name="Marage G."/>
            <person name="Marchand G."/>
            <person name="Marquand E."/>
            <person name="Bret-Mestries E."/>
            <person name="Morien E."/>
            <person name="Nambeesan S."/>
            <person name="Nguyen T."/>
            <person name="Pegot-Espagnet P."/>
            <person name="Pouilly N."/>
            <person name="Raftis F."/>
            <person name="Sallet E."/>
            <person name="Schiex T."/>
            <person name="Thomas J."/>
            <person name="Vandecasteele C."/>
            <person name="Vares D."/>
            <person name="Vear F."/>
            <person name="Vautrin S."/>
            <person name="Crespi M."/>
            <person name="Mangin B."/>
            <person name="Burke J.M."/>
            <person name="Salse J."/>
            <person name="Munos S."/>
            <person name="Vincourt P."/>
            <person name="Rieseberg L.H."/>
            <person name="Langlade N.B."/>
        </authorList>
    </citation>
    <scope>NUCLEOTIDE SEQUENCE</scope>
    <source>
        <tissue evidence="1">Leaves</tissue>
    </source>
</reference>
<evidence type="ECO:0000313" key="2">
    <source>
        <dbReference type="Proteomes" id="UP000215914"/>
    </source>
</evidence>